<evidence type="ECO:0000256" key="1">
    <source>
        <dbReference type="SAM" id="MobiDB-lite"/>
    </source>
</evidence>
<comment type="caution">
    <text evidence="3">The sequence shown here is derived from an EMBL/GenBank/DDBJ whole genome shotgun (WGS) entry which is preliminary data.</text>
</comment>
<name>A0A8J5BTQ2_ZINOF</name>
<evidence type="ECO:0000256" key="2">
    <source>
        <dbReference type="SAM" id="Phobius"/>
    </source>
</evidence>
<reference evidence="3 4" key="1">
    <citation type="submission" date="2020-08" db="EMBL/GenBank/DDBJ databases">
        <title>Plant Genome Project.</title>
        <authorList>
            <person name="Zhang R.-G."/>
        </authorList>
    </citation>
    <scope>NUCLEOTIDE SEQUENCE [LARGE SCALE GENOMIC DNA]</scope>
    <source>
        <tissue evidence="3">Rhizome</tissue>
    </source>
</reference>
<keyword evidence="2" id="KW-1133">Transmembrane helix</keyword>
<keyword evidence="2" id="KW-0812">Transmembrane</keyword>
<accession>A0A8J5BTQ2</accession>
<dbReference type="PANTHER" id="PTHR37206">
    <property type="entry name" value="TRANSMEMBRANE PROTEIN"/>
    <property type="match status" value="1"/>
</dbReference>
<keyword evidence="4" id="KW-1185">Reference proteome</keyword>
<dbReference type="Proteomes" id="UP000734854">
    <property type="component" value="Unassembled WGS sequence"/>
</dbReference>
<evidence type="ECO:0008006" key="5">
    <source>
        <dbReference type="Google" id="ProtNLM"/>
    </source>
</evidence>
<dbReference type="OrthoDB" id="734536at2759"/>
<evidence type="ECO:0000313" key="3">
    <source>
        <dbReference type="EMBL" id="KAG6467148.1"/>
    </source>
</evidence>
<organism evidence="3 4">
    <name type="scientific">Zingiber officinale</name>
    <name type="common">Ginger</name>
    <name type="synonym">Amomum zingiber</name>
    <dbReference type="NCBI Taxonomy" id="94328"/>
    <lineage>
        <taxon>Eukaryota</taxon>
        <taxon>Viridiplantae</taxon>
        <taxon>Streptophyta</taxon>
        <taxon>Embryophyta</taxon>
        <taxon>Tracheophyta</taxon>
        <taxon>Spermatophyta</taxon>
        <taxon>Magnoliopsida</taxon>
        <taxon>Liliopsida</taxon>
        <taxon>Zingiberales</taxon>
        <taxon>Zingiberaceae</taxon>
        <taxon>Zingiber</taxon>
    </lineage>
</organism>
<sequence length="305" mass="33162">MDALTEATPFPFDETRGRAGEADGWEPVAHSRFVEHRKGWEMVATGPSSDGDRSIFPPSLHEGLRFLPDPLPTLVPSPPVQDQDCHPACLGQTTPAAVAMDASTEATLLPFNETLGPAGEADSLESVAHSRFVEHPRGWDTVAEGPSSVFPPILHEGLHFLPAPLPTLAPSPPVQDQDCVVEESPSDSAGDEVVSQIVPARWGPLSESAWRLIRSGLEAIHARITLFRENEGGGSGCLSVGVWSFAVVAGLVGALIFMRRGHRREKELLFLLYQEKDQRIRDLLNQIALMSRIINAHEVSVLRNT</sequence>
<evidence type="ECO:0000313" key="4">
    <source>
        <dbReference type="Proteomes" id="UP000734854"/>
    </source>
</evidence>
<proteinExistence type="predicted"/>
<protein>
    <recommendedName>
        <fullName evidence="5">Transmembrane protein</fullName>
    </recommendedName>
</protein>
<feature type="region of interest" description="Disordered" evidence="1">
    <location>
        <begin position="1"/>
        <end position="22"/>
    </location>
</feature>
<dbReference type="EMBL" id="JACMSC010000084">
    <property type="protein sequence ID" value="KAG6467148.1"/>
    <property type="molecule type" value="Genomic_DNA"/>
</dbReference>
<feature type="transmembrane region" description="Helical" evidence="2">
    <location>
        <begin position="240"/>
        <end position="258"/>
    </location>
</feature>
<dbReference type="PANTHER" id="PTHR37206:SF4">
    <property type="entry name" value="TRANSMEMBRANE PROTEIN"/>
    <property type="match status" value="1"/>
</dbReference>
<gene>
    <name evidence="3" type="ORF">ZIOFF_075016</name>
</gene>
<keyword evidence="2" id="KW-0472">Membrane</keyword>
<dbReference type="AlphaFoldDB" id="A0A8J5BTQ2"/>